<proteinExistence type="predicted"/>
<accession>A0A6N3CY41</accession>
<reference evidence="2" key="1">
    <citation type="submission" date="2019-11" db="EMBL/GenBank/DDBJ databases">
        <authorList>
            <person name="Feng L."/>
        </authorList>
    </citation>
    <scope>NUCLEOTIDE SEQUENCE</scope>
    <source>
        <strain evidence="2">CTertiumLFYP3</strain>
    </source>
</reference>
<feature type="compositionally biased region" description="Acidic residues" evidence="1">
    <location>
        <begin position="186"/>
        <end position="198"/>
    </location>
</feature>
<sequence>MKNKILIVVSIVLIIFLNGCTNPEYGQGSVVSNGDNEELVYEDIVNKIIRFHVIANSDSDEDQALKLKVRDRVVEFISTKLRGSGSLDESRDIILSNKDKMEDIAKKVIKENNYSYSVTSDLSRENFPDKVYGDLIFPQGEYEAYRIIIGDGKGANWWCVMFPPLCFVDETKEAVDSSEIKKEIEKNEEDSKEDIEKEDIEKEGKGENQDNKAIFKFKIFEILLKK</sequence>
<gene>
    <name evidence="2" type="ORF">CTLFYP3_01726</name>
</gene>
<evidence type="ECO:0000313" key="2">
    <source>
        <dbReference type="EMBL" id="VYU19639.1"/>
    </source>
</evidence>
<dbReference type="NCBIfam" id="TIGR02837">
    <property type="entry name" value="spore_II_R"/>
    <property type="match status" value="1"/>
</dbReference>
<dbReference type="AlphaFoldDB" id="A0A6N3CY41"/>
<name>A0A6N3CY41_9CLOT</name>
<evidence type="ECO:0000256" key="1">
    <source>
        <dbReference type="SAM" id="MobiDB-lite"/>
    </source>
</evidence>
<protein>
    <submittedName>
        <fullName evidence="2">Stage II sporulation protein R (Spore_II_R)</fullName>
    </submittedName>
</protein>
<dbReference type="Pfam" id="PF09551">
    <property type="entry name" value="Spore_II_R"/>
    <property type="match status" value="1"/>
</dbReference>
<dbReference type="RefSeq" id="WP_156626204.1">
    <property type="nucleotide sequence ID" value="NZ_CACRTO010000018.1"/>
</dbReference>
<feature type="region of interest" description="Disordered" evidence="1">
    <location>
        <begin position="179"/>
        <end position="207"/>
    </location>
</feature>
<organism evidence="2">
    <name type="scientific">Clostridium tertium</name>
    <dbReference type="NCBI Taxonomy" id="1559"/>
    <lineage>
        <taxon>Bacteria</taxon>
        <taxon>Bacillati</taxon>
        <taxon>Bacillota</taxon>
        <taxon>Clostridia</taxon>
        <taxon>Eubacteriales</taxon>
        <taxon>Clostridiaceae</taxon>
        <taxon>Clostridium</taxon>
    </lineage>
</organism>
<dbReference type="EMBL" id="CACRTO010000018">
    <property type="protein sequence ID" value="VYU19639.1"/>
    <property type="molecule type" value="Genomic_DNA"/>
</dbReference>
<dbReference type="InterPro" id="IPR014202">
    <property type="entry name" value="Spore_II_R"/>
</dbReference>